<dbReference type="Proteomes" id="UP001592528">
    <property type="component" value="Unassembled WGS sequence"/>
</dbReference>
<accession>A0ABV6UNB7</accession>
<keyword evidence="2" id="KW-1185">Reference proteome</keyword>
<dbReference type="EMBL" id="JBHEZZ010000008">
    <property type="protein sequence ID" value="MFC1402963.1"/>
    <property type="molecule type" value="Genomic_DNA"/>
</dbReference>
<reference evidence="1 2" key="1">
    <citation type="submission" date="2024-09" db="EMBL/GenBank/DDBJ databases">
        <authorList>
            <person name="Lee S.D."/>
        </authorList>
    </citation>
    <scope>NUCLEOTIDE SEQUENCE [LARGE SCALE GENOMIC DNA]</scope>
    <source>
        <strain evidence="1 2">N1-5</strain>
    </source>
</reference>
<organism evidence="1 2">
    <name type="scientific">Streptacidiphilus cavernicola</name>
    <dbReference type="NCBI Taxonomy" id="3342716"/>
    <lineage>
        <taxon>Bacteria</taxon>
        <taxon>Bacillati</taxon>
        <taxon>Actinomycetota</taxon>
        <taxon>Actinomycetes</taxon>
        <taxon>Kitasatosporales</taxon>
        <taxon>Streptomycetaceae</taxon>
        <taxon>Streptacidiphilus</taxon>
    </lineage>
</organism>
<dbReference type="RefSeq" id="WP_157623543.1">
    <property type="nucleotide sequence ID" value="NZ_JBHEZZ010000008.1"/>
</dbReference>
<evidence type="ECO:0000313" key="1">
    <source>
        <dbReference type="EMBL" id="MFC1402963.1"/>
    </source>
</evidence>
<protein>
    <recommendedName>
        <fullName evidence="3">Secreted protein</fullName>
    </recommendedName>
</protein>
<comment type="caution">
    <text evidence="1">The sequence shown here is derived from an EMBL/GenBank/DDBJ whole genome shotgun (WGS) entry which is preliminary data.</text>
</comment>
<gene>
    <name evidence="1" type="ORF">ACEZDJ_16865</name>
</gene>
<proteinExistence type="predicted"/>
<name>A0ABV6UNB7_9ACTN</name>
<evidence type="ECO:0008006" key="3">
    <source>
        <dbReference type="Google" id="ProtNLM"/>
    </source>
</evidence>
<evidence type="ECO:0000313" key="2">
    <source>
        <dbReference type="Proteomes" id="UP001592528"/>
    </source>
</evidence>
<sequence length="138" mass="14193">MSAAASPVGEDRYWTTARVVIALLLGALAVAGLSYAGTHLNADRTTPAADGAMAVPGRGDCVTAQVVPATVGGARQVDCWSGQARYTVVQTFPASTDPNACADVPGSEFALLQRTSATGPVNVLCVEPLHVVPRWEGE</sequence>